<dbReference type="AlphaFoldDB" id="A0A3P3R591"/>
<dbReference type="PANTHER" id="PTHR11706:SF33">
    <property type="entry name" value="NATURAL RESISTANCE-ASSOCIATED MACROPHAGE PROTEIN 2"/>
    <property type="match status" value="1"/>
</dbReference>
<dbReference type="Pfam" id="PF01566">
    <property type="entry name" value="Nramp"/>
    <property type="match status" value="1"/>
</dbReference>
<proteinExistence type="predicted"/>
<dbReference type="GO" id="GO:0005384">
    <property type="term" value="F:manganese ion transmembrane transporter activity"/>
    <property type="evidence" value="ECO:0007669"/>
    <property type="project" value="TreeGrafter"/>
</dbReference>
<feature type="transmembrane region" description="Helical" evidence="6">
    <location>
        <begin position="380"/>
        <end position="401"/>
    </location>
</feature>
<feature type="transmembrane region" description="Helical" evidence="6">
    <location>
        <begin position="413"/>
        <end position="434"/>
    </location>
</feature>
<evidence type="ECO:0000256" key="6">
    <source>
        <dbReference type="SAM" id="Phobius"/>
    </source>
</evidence>
<sequence>MSETRTDVTALDRGSVRSYLREMGPSWVAGAIAAGPATMGSLITAGGSYDYALFWVVVLSAIAGALAQYLAMRLGLLTERGIVGVIEDHLGDTWAWLLVIDVVLAAGSAQLLIMKTVAAVSATLTGIDARVWGVVWALVLAAGLATQGYRFLEAVAKVLVTGVVITFVASLFVVPLDMGAAVSGLVPSLPRGSALVAAGILGGAVHITLITMHSYTMRTRGWLREEYSLATFDVVASMLIAFGIYSVSIFLVVASVLTSGDLSTVEAANALGPLVGESAKGLFLLGLAGAAVSTLGGNTIVLPFLVADKLGWGTTVEDDRYRWLLVATALLSALGAFIGGPVLSQLALVLAIGTVGTPFAIAVVLYLLNSEVVPESNSTFSNLGGLTLLLVSGGLAANFVWEQVAGGLDLLSGAILVFAAALGIATAGLFAKFVHEEAVLA</sequence>
<keyword evidence="3 6" id="KW-0812">Transmembrane</keyword>
<dbReference type="OrthoDB" id="327373at2157"/>
<evidence type="ECO:0000313" key="7">
    <source>
        <dbReference type="EMBL" id="RRJ28515.1"/>
    </source>
</evidence>
<evidence type="ECO:0000256" key="1">
    <source>
        <dbReference type="ARBA" id="ARBA00004141"/>
    </source>
</evidence>
<name>A0A3P3R591_9EURY</name>
<evidence type="ECO:0000313" key="8">
    <source>
        <dbReference type="Proteomes" id="UP000282322"/>
    </source>
</evidence>
<evidence type="ECO:0000256" key="5">
    <source>
        <dbReference type="ARBA" id="ARBA00023136"/>
    </source>
</evidence>
<keyword evidence="4 6" id="KW-1133">Transmembrane helix</keyword>
<feature type="transmembrane region" description="Helical" evidence="6">
    <location>
        <begin position="281"/>
        <end position="302"/>
    </location>
</feature>
<comment type="caution">
    <text evidence="7">The sequence shown here is derived from an EMBL/GenBank/DDBJ whole genome shotgun (WGS) entry which is preliminary data.</text>
</comment>
<dbReference type="Proteomes" id="UP000282322">
    <property type="component" value="Unassembled WGS sequence"/>
</dbReference>
<feature type="transmembrane region" description="Helical" evidence="6">
    <location>
        <begin position="52"/>
        <end position="72"/>
    </location>
</feature>
<keyword evidence="8" id="KW-1185">Reference proteome</keyword>
<accession>A0A3P3R591</accession>
<protein>
    <submittedName>
        <fullName evidence="7">Divalent metal cation transporter</fullName>
    </submittedName>
</protein>
<dbReference type="RefSeq" id="WP_124956339.1">
    <property type="nucleotide sequence ID" value="NZ_RRCH01000036.1"/>
</dbReference>
<keyword evidence="2" id="KW-0813">Transport</keyword>
<feature type="transmembrane region" description="Helical" evidence="6">
    <location>
        <begin position="194"/>
        <end position="215"/>
    </location>
</feature>
<feature type="transmembrane region" description="Helical" evidence="6">
    <location>
        <begin position="346"/>
        <end position="368"/>
    </location>
</feature>
<feature type="transmembrane region" description="Helical" evidence="6">
    <location>
        <begin position="154"/>
        <end position="174"/>
    </location>
</feature>
<dbReference type="PANTHER" id="PTHR11706">
    <property type="entry name" value="SOLUTE CARRIER PROTEIN FAMILY 11 MEMBER"/>
    <property type="match status" value="1"/>
</dbReference>
<feature type="transmembrane region" description="Helical" evidence="6">
    <location>
        <begin position="93"/>
        <end position="113"/>
    </location>
</feature>
<evidence type="ECO:0000256" key="2">
    <source>
        <dbReference type="ARBA" id="ARBA00022448"/>
    </source>
</evidence>
<comment type="subcellular location">
    <subcellularLocation>
        <location evidence="1">Membrane</location>
        <topology evidence="1">Multi-pass membrane protein</topology>
    </subcellularLocation>
</comment>
<dbReference type="EMBL" id="RRCH01000036">
    <property type="protein sequence ID" value="RRJ28515.1"/>
    <property type="molecule type" value="Genomic_DNA"/>
</dbReference>
<feature type="transmembrane region" description="Helical" evidence="6">
    <location>
        <begin position="27"/>
        <end position="46"/>
    </location>
</feature>
<dbReference type="InterPro" id="IPR001046">
    <property type="entry name" value="NRAMP_fam"/>
</dbReference>
<feature type="transmembrane region" description="Helical" evidence="6">
    <location>
        <begin position="227"/>
        <end position="253"/>
    </location>
</feature>
<dbReference type="GO" id="GO:0015086">
    <property type="term" value="F:cadmium ion transmembrane transporter activity"/>
    <property type="evidence" value="ECO:0007669"/>
    <property type="project" value="TreeGrafter"/>
</dbReference>
<feature type="transmembrane region" description="Helical" evidence="6">
    <location>
        <begin position="119"/>
        <end position="142"/>
    </location>
</feature>
<organism evidence="7 8">
    <name type="scientific">Halocatena pleomorpha</name>
    <dbReference type="NCBI Taxonomy" id="1785090"/>
    <lineage>
        <taxon>Archaea</taxon>
        <taxon>Methanobacteriati</taxon>
        <taxon>Methanobacteriota</taxon>
        <taxon>Stenosarchaea group</taxon>
        <taxon>Halobacteria</taxon>
        <taxon>Halobacteriales</taxon>
        <taxon>Natronomonadaceae</taxon>
        <taxon>Halocatena</taxon>
    </lineage>
</organism>
<feature type="transmembrane region" description="Helical" evidence="6">
    <location>
        <begin position="323"/>
        <end position="340"/>
    </location>
</feature>
<reference evidence="7 8" key="1">
    <citation type="submission" date="2018-11" db="EMBL/GenBank/DDBJ databases">
        <title>Taxonoimc description of Halomarina strain SPP-AMP-1.</title>
        <authorList>
            <person name="Pal Y."/>
            <person name="Srinivasana K."/>
            <person name="Verma A."/>
            <person name="Kumar P."/>
        </authorList>
    </citation>
    <scope>NUCLEOTIDE SEQUENCE [LARGE SCALE GENOMIC DNA]</scope>
    <source>
        <strain evidence="7 8">SPP-AMP-1</strain>
    </source>
</reference>
<evidence type="ECO:0000256" key="4">
    <source>
        <dbReference type="ARBA" id="ARBA00022989"/>
    </source>
</evidence>
<keyword evidence="5 6" id="KW-0472">Membrane</keyword>
<evidence type="ECO:0000256" key="3">
    <source>
        <dbReference type="ARBA" id="ARBA00022692"/>
    </source>
</evidence>
<gene>
    <name evidence="7" type="ORF">EIK79_15590</name>
</gene>
<dbReference type="GO" id="GO:0005886">
    <property type="term" value="C:plasma membrane"/>
    <property type="evidence" value="ECO:0007669"/>
    <property type="project" value="TreeGrafter"/>
</dbReference>
<dbReference type="GO" id="GO:0034755">
    <property type="term" value="P:iron ion transmembrane transport"/>
    <property type="evidence" value="ECO:0007669"/>
    <property type="project" value="TreeGrafter"/>
</dbReference>